<dbReference type="GO" id="GO:0000981">
    <property type="term" value="F:DNA-binding transcription factor activity, RNA polymerase II-specific"/>
    <property type="evidence" value="ECO:0007669"/>
    <property type="project" value="InterPro"/>
</dbReference>
<dbReference type="OrthoDB" id="5126878at2759"/>
<evidence type="ECO:0000259" key="2">
    <source>
        <dbReference type="PROSITE" id="PS50048"/>
    </source>
</evidence>
<organism evidence="3 4">
    <name type="scientific">Zasmidium cellare ATCC 36951</name>
    <dbReference type="NCBI Taxonomy" id="1080233"/>
    <lineage>
        <taxon>Eukaryota</taxon>
        <taxon>Fungi</taxon>
        <taxon>Dikarya</taxon>
        <taxon>Ascomycota</taxon>
        <taxon>Pezizomycotina</taxon>
        <taxon>Dothideomycetes</taxon>
        <taxon>Dothideomycetidae</taxon>
        <taxon>Mycosphaerellales</taxon>
        <taxon>Mycosphaerellaceae</taxon>
        <taxon>Zasmidium</taxon>
    </lineage>
</organism>
<dbReference type="PANTHER" id="PTHR38111:SF2">
    <property type="entry name" value="FINGER DOMAIN PROTEIN, PUTATIVE (AFU_ORTHOLOGUE AFUA_1G01560)-RELATED"/>
    <property type="match status" value="1"/>
</dbReference>
<dbReference type="Gene3D" id="4.10.240.10">
    <property type="entry name" value="Zn(2)-C6 fungal-type DNA-binding domain"/>
    <property type="match status" value="1"/>
</dbReference>
<dbReference type="PROSITE" id="PS50048">
    <property type="entry name" value="ZN2_CY6_FUNGAL_2"/>
    <property type="match status" value="1"/>
</dbReference>
<dbReference type="GO" id="GO:0008270">
    <property type="term" value="F:zinc ion binding"/>
    <property type="evidence" value="ECO:0007669"/>
    <property type="project" value="InterPro"/>
</dbReference>
<dbReference type="Pfam" id="PF00172">
    <property type="entry name" value="Zn_clus"/>
    <property type="match status" value="1"/>
</dbReference>
<dbReference type="Proteomes" id="UP000799537">
    <property type="component" value="Unassembled WGS sequence"/>
</dbReference>
<dbReference type="AlphaFoldDB" id="A0A6A6CR05"/>
<dbReference type="GeneID" id="54565673"/>
<dbReference type="InterPro" id="IPR001138">
    <property type="entry name" value="Zn2Cys6_DnaBD"/>
</dbReference>
<proteinExistence type="predicted"/>
<reference evidence="3" key="1">
    <citation type="journal article" date="2020" name="Stud. Mycol.">
        <title>101 Dothideomycetes genomes: a test case for predicting lifestyles and emergence of pathogens.</title>
        <authorList>
            <person name="Haridas S."/>
            <person name="Albert R."/>
            <person name="Binder M."/>
            <person name="Bloem J."/>
            <person name="Labutti K."/>
            <person name="Salamov A."/>
            <person name="Andreopoulos B."/>
            <person name="Baker S."/>
            <person name="Barry K."/>
            <person name="Bills G."/>
            <person name="Bluhm B."/>
            <person name="Cannon C."/>
            <person name="Castanera R."/>
            <person name="Culley D."/>
            <person name="Daum C."/>
            <person name="Ezra D."/>
            <person name="Gonzalez J."/>
            <person name="Henrissat B."/>
            <person name="Kuo A."/>
            <person name="Liang C."/>
            <person name="Lipzen A."/>
            <person name="Lutzoni F."/>
            <person name="Magnuson J."/>
            <person name="Mondo S."/>
            <person name="Nolan M."/>
            <person name="Ohm R."/>
            <person name="Pangilinan J."/>
            <person name="Park H.-J."/>
            <person name="Ramirez L."/>
            <person name="Alfaro M."/>
            <person name="Sun H."/>
            <person name="Tritt A."/>
            <person name="Yoshinaga Y."/>
            <person name="Zwiers L.-H."/>
            <person name="Turgeon B."/>
            <person name="Goodwin S."/>
            <person name="Spatafora J."/>
            <person name="Crous P."/>
            <person name="Grigoriev I."/>
        </authorList>
    </citation>
    <scope>NUCLEOTIDE SEQUENCE</scope>
    <source>
        <strain evidence="3">ATCC 36951</strain>
    </source>
</reference>
<evidence type="ECO:0000313" key="3">
    <source>
        <dbReference type="EMBL" id="KAF2168252.1"/>
    </source>
</evidence>
<name>A0A6A6CR05_ZASCE</name>
<keyword evidence="4" id="KW-1185">Reference proteome</keyword>
<evidence type="ECO:0000256" key="1">
    <source>
        <dbReference type="ARBA" id="ARBA00023242"/>
    </source>
</evidence>
<gene>
    <name evidence="3" type="ORF">M409DRAFT_53542</name>
</gene>
<evidence type="ECO:0000313" key="4">
    <source>
        <dbReference type="Proteomes" id="UP000799537"/>
    </source>
</evidence>
<feature type="domain" description="Zn(2)-C6 fungal-type" evidence="2">
    <location>
        <begin position="10"/>
        <end position="38"/>
    </location>
</feature>
<dbReference type="CDD" id="cd00067">
    <property type="entry name" value="GAL4"/>
    <property type="match status" value="1"/>
</dbReference>
<protein>
    <recommendedName>
        <fullName evidence="2">Zn(2)-C6 fungal-type domain-containing protein</fullName>
    </recommendedName>
</protein>
<dbReference type="InterPro" id="IPR053178">
    <property type="entry name" value="Osmoadaptation_assoc"/>
</dbReference>
<dbReference type="EMBL" id="ML993591">
    <property type="protein sequence ID" value="KAF2168252.1"/>
    <property type="molecule type" value="Genomic_DNA"/>
</dbReference>
<keyword evidence="1" id="KW-0539">Nucleus</keyword>
<sequence>MGQGRPRANKCDGCRRRHLKCDLLQPTCKPCLRHGFSCERSLDSMFVPYWPKKNNKTSSQDSEYAWPRKTSAPQSSTALAPVTGESLWFAHLYAMVSSGTESVLETWIGFRATSYEADSLARESFVALACSFFGRSKNSLDLLQWGNSQYLHCLRKVNIQLDDRETRTSPQALLTVAILGYYEALLLTAPSAWVRHYTGLAQLMQMAGPEACKDGVVFDTLRQSRFMMILAAMATQSDTFLSTPEWKTVPWEIQNAPKGSMHEMLDTVADLPGLKTGVQSESAENSRAILRRLDEWRSTWNDSMDSDLGLSDSSGPDYPSTRQGPITSSNLLTANCFCIYNAAVIMAAGHALRTSRAKDLQPGDASVLFHQMHEAAVGICRALDYHFQSSAGTSGGLFILWPLRMAAKVLRGGSPQEKLWLEKRMGTVMQSKGVWDIRREVFHEFHGT</sequence>
<dbReference type="PANTHER" id="PTHR38111">
    <property type="entry name" value="ZN(2)-C6 FUNGAL-TYPE DOMAIN-CONTAINING PROTEIN-RELATED"/>
    <property type="match status" value="1"/>
</dbReference>
<dbReference type="SUPFAM" id="SSF57701">
    <property type="entry name" value="Zn2/Cys6 DNA-binding domain"/>
    <property type="match status" value="1"/>
</dbReference>
<dbReference type="InterPro" id="IPR036864">
    <property type="entry name" value="Zn2-C6_fun-type_DNA-bd_sf"/>
</dbReference>
<dbReference type="RefSeq" id="XP_033669141.1">
    <property type="nucleotide sequence ID" value="XM_033812401.1"/>
</dbReference>
<accession>A0A6A6CR05</accession>